<keyword evidence="3" id="KW-0963">Cytoplasm</keyword>
<evidence type="ECO:0000256" key="4">
    <source>
        <dbReference type="ARBA" id="ARBA00022553"/>
    </source>
</evidence>
<dbReference type="PROSITE" id="PS50110">
    <property type="entry name" value="RESPONSE_REGULATORY"/>
    <property type="match status" value="1"/>
</dbReference>
<dbReference type="PROSITE" id="PS01124">
    <property type="entry name" value="HTH_ARAC_FAMILY_2"/>
    <property type="match status" value="1"/>
</dbReference>
<keyword evidence="6" id="KW-0805">Transcription regulation</keyword>
<keyword evidence="4 10" id="KW-0597">Phosphoprotein</keyword>
<accession>A0ABZ0U5S3</accession>
<name>A0ABZ0U5S3_9FIRM</name>
<dbReference type="Gene3D" id="1.10.10.60">
    <property type="entry name" value="Homeodomain-like"/>
    <property type="match status" value="2"/>
</dbReference>
<dbReference type="InterPro" id="IPR009057">
    <property type="entry name" value="Homeodomain-like_sf"/>
</dbReference>
<dbReference type="CDD" id="cd17536">
    <property type="entry name" value="REC_YesN-like"/>
    <property type="match status" value="1"/>
</dbReference>
<dbReference type="EMBL" id="CP136422">
    <property type="protein sequence ID" value="WPX72566.1"/>
    <property type="molecule type" value="Genomic_DNA"/>
</dbReference>
<feature type="modified residue" description="4-aspartylphosphate" evidence="10">
    <location>
        <position position="55"/>
    </location>
</feature>
<dbReference type="InterPro" id="IPR011006">
    <property type="entry name" value="CheY-like_superfamily"/>
</dbReference>
<proteinExistence type="predicted"/>
<keyword evidence="5" id="KW-0902">Two-component regulatory system</keyword>
<reference evidence="13" key="1">
    <citation type="submission" date="2023-10" db="EMBL/GenBank/DDBJ databases">
        <title>Genome sequence of Blautia coccoides DSM 935.</title>
        <authorList>
            <person name="Boeer T."/>
            <person name="Bengelsdorf F.R."/>
            <person name="Daniel R."/>
            <person name="Poehlein A."/>
        </authorList>
    </citation>
    <scope>NUCLEOTIDE SEQUENCE [LARGE SCALE GENOMIC DNA]</scope>
    <source>
        <strain evidence="13">DSM 935</strain>
    </source>
</reference>
<dbReference type="SUPFAM" id="SSF52172">
    <property type="entry name" value="CheY-like"/>
    <property type="match status" value="1"/>
</dbReference>
<keyword evidence="8" id="KW-0804">Transcription</keyword>
<evidence type="ECO:0000256" key="5">
    <source>
        <dbReference type="ARBA" id="ARBA00023012"/>
    </source>
</evidence>
<gene>
    <name evidence="13" type="primary">rhaR_10</name>
    <name evidence="13" type="ORF">BLCOC_09060</name>
</gene>
<dbReference type="Proteomes" id="UP001325248">
    <property type="component" value="Chromosome"/>
</dbReference>
<evidence type="ECO:0000256" key="10">
    <source>
        <dbReference type="PROSITE-ProRule" id="PRU00169"/>
    </source>
</evidence>
<evidence type="ECO:0000259" key="11">
    <source>
        <dbReference type="PROSITE" id="PS01124"/>
    </source>
</evidence>
<comment type="subcellular location">
    <subcellularLocation>
        <location evidence="1">Cytoplasm</location>
    </subcellularLocation>
</comment>
<comment type="function">
    <text evidence="9">May play the central regulatory role in sporulation. It may be an element of the effector pathway responsible for the activation of sporulation genes in response to nutritional stress. Spo0A may act in concert with spo0H (a sigma factor) to control the expression of some genes that are critical to the sporulation process.</text>
</comment>
<dbReference type="InterPro" id="IPR020449">
    <property type="entry name" value="Tscrpt_reg_AraC-type_HTH"/>
</dbReference>
<dbReference type="SUPFAM" id="SSF46689">
    <property type="entry name" value="Homeodomain-like"/>
    <property type="match status" value="1"/>
</dbReference>
<evidence type="ECO:0000313" key="13">
    <source>
        <dbReference type="EMBL" id="WPX72566.1"/>
    </source>
</evidence>
<keyword evidence="7" id="KW-0238">DNA-binding</keyword>
<keyword evidence="14" id="KW-1185">Reference proteome</keyword>
<organism evidence="13 14">
    <name type="scientific">Blautia producta</name>
    <dbReference type="NCBI Taxonomy" id="33035"/>
    <lineage>
        <taxon>Bacteria</taxon>
        <taxon>Bacillati</taxon>
        <taxon>Bacillota</taxon>
        <taxon>Clostridia</taxon>
        <taxon>Lachnospirales</taxon>
        <taxon>Lachnospiraceae</taxon>
        <taxon>Blautia</taxon>
    </lineage>
</organism>
<evidence type="ECO:0000256" key="6">
    <source>
        <dbReference type="ARBA" id="ARBA00023015"/>
    </source>
</evidence>
<dbReference type="Pfam" id="PF00072">
    <property type="entry name" value="Response_reg"/>
    <property type="match status" value="1"/>
</dbReference>
<dbReference type="Gene3D" id="3.40.50.2300">
    <property type="match status" value="1"/>
</dbReference>
<evidence type="ECO:0000256" key="7">
    <source>
        <dbReference type="ARBA" id="ARBA00023125"/>
    </source>
</evidence>
<evidence type="ECO:0000259" key="12">
    <source>
        <dbReference type="PROSITE" id="PS50110"/>
    </source>
</evidence>
<dbReference type="SMART" id="SM00448">
    <property type="entry name" value="REC"/>
    <property type="match status" value="1"/>
</dbReference>
<dbReference type="InterPro" id="IPR051552">
    <property type="entry name" value="HptR"/>
</dbReference>
<evidence type="ECO:0000256" key="2">
    <source>
        <dbReference type="ARBA" id="ARBA00018672"/>
    </source>
</evidence>
<feature type="domain" description="Response regulatory" evidence="12">
    <location>
        <begin position="3"/>
        <end position="124"/>
    </location>
</feature>
<dbReference type="PRINTS" id="PR00032">
    <property type="entry name" value="HTHARAC"/>
</dbReference>
<dbReference type="Pfam" id="PF12833">
    <property type="entry name" value="HTH_18"/>
    <property type="match status" value="1"/>
</dbReference>
<dbReference type="SMART" id="SM00342">
    <property type="entry name" value="HTH_ARAC"/>
    <property type="match status" value="1"/>
</dbReference>
<dbReference type="InterPro" id="IPR018060">
    <property type="entry name" value="HTH_AraC"/>
</dbReference>
<feature type="domain" description="HTH araC/xylS-type" evidence="11">
    <location>
        <begin position="439"/>
        <end position="538"/>
    </location>
</feature>
<dbReference type="PANTHER" id="PTHR42713:SF3">
    <property type="entry name" value="TRANSCRIPTIONAL REGULATORY PROTEIN HPTR"/>
    <property type="match status" value="1"/>
</dbReference>
<evidence type="ECO:0000313" key="14">
    <source>
        <dbReference type="Proteomes" id="UP001325248"/>
    </source>
</evidence>
<protein>
    <recommendedName>
        <fullName evidence="2">Stage 0 sporulation protein A homolog</fullName>
    </recommendedName>
</protein>
<evidence type="ECO:0000256" key="9">
    <source>
        <dbReference type="ARBA" id="ARBA00024867"/>
    </source>
</evidence>
<dbReference type="InterPro" id="IPR001789">
    <property type="entry name" value="Sig_transdc_resp-reg_receiver"/>
</dbReference>
<sequence>MHTIVVVDDEYYFRQAMKRYLSEWEDEYQCVGESKNGKEGLGLIRNLCPDIVLMDINMPVMGGLEVIQTLADENLGDKLQRKIILLTGYDEFEYARKAVHLGVFDYLLKPIDKQQLKKCLDKASSQIEAERLRSARIMELETKQYIATPMVKAHFVDKVFSADSELDWIEMEGMARKILDLQEENRWMLFILDAYFDNKEHRLGRGDSFYYSMISNILTELFENRGIQCMTSVDKESLHVLVTGKLSVGELEAVVLEVQECLLDLIKQKLPLEFLISEGSAKEQLRDMGGSVHEANLVQKFMLMYRKTGIYNSSHINLSYVKLSEFFGDWSSQIILYIRTVNISAMESLVREAFSEMKKNEVRPEIILRRADDMVSCAYEVFQLIEENVTEDDKFLPMFPPKFSVGDVDQIQAEVLRYITDNMQTMGKRMVDKKRSLPVKVMYYIEENYHRYDLALAELSKVFGVSKTILCQQFKETNKMTIGEYILQIRMVRARKMFDEGYHNVAYVAEKCGYEDAGYFSKCFKKYFSISPRNYCEKRRD</sequence>
<evidence type="ECO:0000256" key="1">
    <source>
        <dbReference type="ARBA" id="ARBA00004496"/>
    </source>
</evidence>
<dbReference type="PANTHER" id="PTHR42713">
    <property type="entry name" value="HISTIDINE KINASE-RELATED"/>
    <property type="match status" value="1"/>
</dbReference>
<evidence type="ECO:0000256" key="3">
    <source>
        <dbReference type="ARBA" id="ARBA00022490"/>
    </source>
</evidence>
<evidence type="ECO:0000256" key="8">
    <source>
        <dbReference type="ARBA" id="ARBA00023163"/>
    </source>
</evidence>